<reference evidence="2" key="1">
    <citation type="submission" date="2017-01" db="EMBL/GenBank/DDBJ databases">
        <authorList>
            <person name="Varghese N."/>
            <person name="Submissions S."/>
        </authorList>
    </citation>
    <scope>NUCLEOTIDE SEQUENCE [LARGE SCALE GENOMIC DNA]</scope>
    <source>
        <strain evidence="2">DSM 15366</strain>
    </source>
</reference>
<dbReference type="SUPFAM" id="SSF52833">
    <property type="entry name" value="Thioredoxin-like"/>
    <property type="match status" value="1"/>
</dbReference>
<dbReference type="Proteomes" id="UP000186953">
    <property type="component" value="Unassembled WGS sequence"/>
</dbReference>
<dbReference type="Pfam" id="PF06764">
    <property type="entry name" value="DUF1223"/>
    <property type="match status" value="1"/>
</dbReference>
<evidence type="ECO:0000313" key="2">
    <source>
        <dbReference type="Proteomes" id="UP000186953"/>
    </source>
</evidence>
<dbReference type="Gene3D" id="3.40.30.10">
    <property type="entry name" value="Glutaredoxin"/>
    <property type="match status" value="1"/>
</dbReference>
<dbReference type="InterPro" id="IPR036249">
    <property type="entry name" value="Thioredoxin-like_sf"/>
</dbReference>
<dbReference type="STRING" id="228959.SAMN05421797_103186"/>
<dbReference type="EMBL" id="FTMA01000003">
    <property type="protein sequence ID" value="SIQ79178.1"/>
    <property type="molecule type" value="Genomic_DNA"/>
</dbReference>
<organism evidence="1 2">
    <name type="scientific">Maribacter ulvicola</name>
    <dbReference type="NCBI Taxonomy" id="228959"/>
    <lineage>
        <taxon>Bacteria</taxon>
        <taxon>Pseudomonadati</taxon>
        <taxon>Bacteroidota</taxon>
        <taxon>Flavobacteriia</taxon>
        <taxon>Flavobacteriales</taxon>
        <taxon>Flavobacteriaceae</taxon>
        <taxon>Maribacter</taxon>
    </lineage>
</organism>
<dbReference type="AlphaFoldDB" id="A0A1N6VN61"/>
<dbReference type="PANTHER" id="PTHR36057:SF1">
    <property type="entry name" value="LIPOPROTEIN LIPID ATTACHMENT SITE-LIKE PROTEIN, PUTATIVE (DUF1223)-RELATED"/>
    <property type="match status" value="1"/>
</dbReference>
<protein>
    <recommendedName>
        <fullName evidence="3">DUF1223 domain-containing protein</fullName>
    </recommendedName>
</protein>
<gene>
    <name evidence="1" type="ORF">SAMN05421797_103186</name>
</gene>
<evidence type="ECO:0008006" key="3">
    <source>
        <dbReference type="Google" id="ProtNLM"/>
    </source>
</evidence>
<dbReference type="OrthoDB" id="9808254at2"/>
<dbReference type="RefSeq" id="WP_084182058.1">
    <property type="nucleotide sequence ID" value="NZ_FTMA01000003.1"/>
</dbReference>
<dbReference type="PANTHER" id="PTHR36057">
    <property type="match status" value="1"/>
</dbReference>
<keyword evidence="2" id="KW-1185">Reference proteome</keyword>
<sequence length="263" mass="29912">MFNKKIAVFGILSAGLFLMSFMQFKPSKYSKVDDVITLKKVENVEKGMVVLELFTSQGCSSCPPADALLETVKNNFPEQVFALSYHVDYWNYIGWKDPFSNKDFTIKQRKYNNKFRYRSNYTPELIVNGKEHMVGSNKVEVARVIEKYAAKQSKDDIRLNQIHRGGDKINFNYNLLGDTATKNVRAVLLLKERTTEVKRGENRQRTLKNANIVIAEKYLKLKDVKGMGSIDIPASVKTNEDLILMLLVENNDADITGAVKVAI</sequence>
<name>A0A1N6VN61_9FLAO</name>
<proteinExistence type="predicted"/>
<evidence type="ECO:0000313" key="1">
    <source>
        <dbReference type="EMBL" id="SIQ79178.1"/>
    </source>
</evidence>
<accession>A0A1N6VN61</accession>
<dbReference type="InterPro" id="IPR010634">
    <property type="entry name" value="DUF1223"/>
</dbReference>